<comment type="catalytic activity">
    <reaction evidence="1">
        <text>Endohydrolysis of (1-&gt;4)-beta-D-glucosidic linkages in cellulose, lichenin and cereal beta-D-glucans.</text>
        <dbReference type="EC" id="3.2.1.4"/>
    </reaction>
</comment>
<feature type="active site" description="Nucleophile" evidence="8">
    <location>
        <position position="112"/>
    </location>
</feature>
<sequence>MNILRRLAPLLGLVFALLAGGVQAESVGWHNYKSRFLLPDGRIIDTGNHNISHSEGQGYAMLLAVFNDDQATFDRLLNWTNAHLYRKDIGLYSWRYDPAGTPPVADINTASDGDTLIAWALLQAGRKWQQPAYTDASGKLQAAIIKHNVIKFAGYTLLLPGTTGFNHTSSVTLNPSYFIFPAWQAFYRQSHLKTWDDLAADGYKLLARMRFGAPQLPTDWVTLNADNTLAPADRWPSRFSFDAVRIPLYINWAQPKSLALGPYVAYWRQFDRLSTPAWVDVLTNEKANYMLSPGMLAIRDAIMGNAAQVTGNILPQEDYYSASLHLLTYWSLKQSAGGGV</sequence>
<dbReference type="Gene3D" id="1.50.10.10">
    <property type="match status" value="1"/>
</dbReference>
<comment type="similarity">
    <text evidence="2 9">Belongs to the glycosyl hydrolase 8 (cellulase D) family.</text>
</comment>
<evidence type="ECO:0000256" key="1">
    <source>
        <dbReference type="ARBA" id="ARBA00000966"/>
    </source>
</evidence>
<dbReference type="PRINTS" id="PR00735">
    <property type="entry name" value="GLHYDRLASE8"/>
</dbReference>
<proteinExistence type="inferred from homology"/>
<accession>A0ABY2SMY7</accession>
<dbReference type="Pfam" id="PF01270">
    <property type="entry name" value="Glyco_hydro_8"/>
    <property type="match status" value="1"/>
</dbReference>
<feature type="signal peptide" evidence="10">
    <location>
        <begin position="1"/>
        <end position="24"/>
    </location>
</feature>
<comment type="caution">
    <text evidence="11">The sequence shown here is derived from an EMBL/GenBank/DDBJ whole genome shotgun (WGS) entry which is preliminary data.</text>
</comment>
<dbReference type="EMBL" id="SZPQ01000006">
    <property type="protein sequence ID" value="TKI07226.1"/>
    <property type="molecule type" value="Genomic_DNA"/>
</dbReference>
<keyword evidence="12" id="KW-1185">Reference proteome</keyword>
<dbReference type="SUPFAM" id="SSF48208">
    <property type="entry name" value="Six-hairpin glycosidases"/>
    <property type="match status" value="1"/>
</dbReference>
<evidence type="ECO:0000313" key="12">
    <source>
        <dbReference type="Proteomes" id="UP000305202"/>
    </source>
</evidence>
<evidence type="ECO:0000256" key="9">
    <source>
        <dbReference type="RuleBase" id="RU361167"/>
    </source>
</evidence>
<dbReference type="Proteomes" id="UP000305202">
    <property type="component" value="Unassembled WGS sequence"/>
</dbReference>
<dbReference type="EC" id="3.2.1.-" evidence="9"/>
<keyword evidence="5" id="KW-0136">Cellulose degradation</keyword>
<reference evidence="11 12" key="1">
    <citation type="submission" date="2019-04" db="EMBL/GenBank/DDBJ databases">
        <authorList>
            <person name="Li M."/>
            <person name="Gao C."/>
        </authorList>
    </citation>
    <scope>NUCLEOTIDE SEQUENCE [LARGE SCALE GENOMIC DNA]</scope>
    <source>
        <strain evidence="11 12">BGMRC 2031</strain>
    </source>
</reference>
<keyword evidence="4 9" id="KW-0378">Hydrolase</keyword>
<dbReference type="PROSITE" id="PS00812">
    <property type="entry name" value="GLYCOSYL_HYDROL_F8"/>
    <property type="match status" value="1"/>
</dbReference>
<dbReference type="InterPro" id="IPR019834">
    <property type="entry name" value="Glyco_hydro_8_CS"/>
</dbReference>
<keyword evidence="7 9" id="KW-0119">Carbohydrate metabolism</keyword>
<keyword evidence="6 9" id="KW-0326">Glycosidase</keyword>
<evidence type="ECO:0000256" key="4">
    <source>
        <dbReference type="ARBA" id="ARBA00022801"/>
    </source>
</evidence>
<protein>
    <recommendedName>
        <fullName evidence="9">Glucanase</fullName>
        <ecNumber evidence="9">3.2.1.-</ecNumber>
    </recommendedName>
</protein>
<name>A0ABY2SMY7_9HYPH</name>
<evidence type="ECO:0000256" key="10">
    <source>
        <dbReference type="SAM" id="SignalP"/>
    </source>
</evidence>
<feature type="chain" id="PRO_5045660524" description="Glucanase" evidence="10">
    <location>
        <begin position="25"/>
        <end position="340"/>
    </location>
</feature>
<evidence type="ECO:0000256" key="7">
    <source>
        <dbReference type="ARBA" id="ARBA00023326"/>
    </source>
</evidence>
<evidence type="ECO:0000313" key="11">
    <source>
        <dbReference type="EMBL" id="TKI07226.1"/>
    </source>
</evidence>
<keyword evidence="7 9" id="KW-0624">Polysaccharide degradation</keyword>
<evidence type="ECO:0000256" key="5">
    <source>
        <dbReference type="ARBA" id="ARBA00023001"/>
    </source>
</evidence>
<evidence type="ECO:0000256" key="2">
    <source>
        <dbReference type="ARBA" id="ARBA00009209"/>
    </source>
</evidence>
<evidence type="ECO:0000256" key="8">
    <source>
        <dbReference type="PROSITE-ProRule" id="PRU10058"/>
    </source>
</evidence>
<dbReference type="InterPro" id="IPR002037">
    <property type="entry name" value="Glyco_hydro_8"/>
</dbReference>
<dbReference type="RefSeq" id="WP_136989475.1">
    <property type="nucleotide sequence ID" value="NZ_SZPQ01000006.1"/>
</dbReference>
<evidence type="ECO:0000256" key="6">
    <source>
        <dbReference type="ARBA" id="ARBA00023295"/>
    </source>
</evidence>
<gene>
    <name evidence="11" type="ORF">FCN80_07310</name>
</gene>
<evidence type="ECO:0000256" key="3">
    <source>
        <dbReference type="ARBA" id="ARBA00022729"/>
    </source>
</evidence>
<organism evidence="11 12">
    <name type="scientific">Martelella alba</name>
    <dbReference type="NCBI Taxonomy" id="2590451"/>
    <lineage>
        <taxon>Bacteria</taxon>
        <taxon>Pseudomonadati</taxon>
        <taxon>Pseudomonadota</taxon>
        <taxon>Alphaproteobacteria</taxon>
        <taxon>Hyphomicrobiales</taxon>
        <taxon>Aurantimonadaceae</taxon>
        <taxon>Martelella</taxon>
    </lineage>
</organism>
<dbReference type="InterPro" id="IPR012341">
    <property type="entry name" value="6hp_glycosidase-like_sf"/>
</dbReference>
<keyword evidence="3 10" id="KW-0732">Signal</keyword>
<dbReference type="InterPro" id="IPR008928">
    <property type="entry name" value="6-hairpin_glycosidase_sf"/>
</dbReference>